<dbReference type="GO" id="GO:0005975">
    <property type="term" value="P:carbohydrate metabolic process"/>
    <property type="evidence" value="ECO:0007669"/>
    <property type="project" value="UniProtKB-UniRule"/>
</dbReference>
<dbReference type="InterPro" id="IPR006148">
    <property type="entry name" value="Glc/Gal-6P_isomerase"/>
</dbReference>
<reference evidence="10 11" key="1">
    <citation type="submission" date="2018-09" db="EMBL/GenBank/DDBJ databases">
        <authorList>
            <person name="Zhu H."/>
        </authorList>
    </citation>
    <scope>NUCLEOTIDE SEQUENCE [LARGE SCALE GENOMIC DNA]</scope>
    <source>
        <strain evidence="10 11">K1W22B-8</strain>
    </source>
</reference>
<dbReference type="InterPro" id="IPR005900">
    <property type="entry name" value="6-phosphogluconolactonase_DevB"/>
</dbReference>
<dbReference type="EMBL" id="QYUK01000011">
    <property type="protein sequence ID" value="RJF89426.1"/>
    <property type="molecule type" value="Genomic_DNA"/>
</dbReference>
<feature type="domain" description="Glucosamine/galactosamine-6-phosphate isomerase" evidence="9">
    <location>
        <begin position="12"/>
        <end position="221"/>
    </location>
</feature>
<evidence type="ECO:0000256" key="7">
    <source>
        <dbReference type="RuleBase" id="RU365095"/>
    </source>
</evidence>
<dbReference type="SUPFAM" id="SSF100950">
    <property type="entry name" value="NagB/RpiA/CoA transferase-like"/>
    <property type="match status" value="1"/>
</dbReference>
<evidence type="ECO:0000256" key="1">
    <source>
        <dbReference type="ARBA" id="ARBA00000832"/>
    </source>
</evidence>
<proteinExistence type="inferred from homology"/>
<evidence type="ECO:0000256" key="5">
    <source>
        <dbReference type="ARBA" id="ARBA00013198"/>
    </source>
</evidence>
<dbReference type="InterPro" id="IPR039104">
    <property type="entry name" value="6PGL"/>
</dbReference>
<protein>
    <recommendedName>
        <fullName evidence="6 7">6-phosphogluconolactonase</fullName>
        <shortName evidence="7">6PGL</shortName>
        <ecNumber evidence="5 7">3.1.1.31</ecNumber>
    </recommendedName>
</protein>
<dbReference type="PANTHER" id="PTHR11054:SF0">
    <property type="entry name" value="6-PHOSPHOGLUCONOLACTONASE"/>
    <property type="match status" value="1"/>
</dbReference>
<feature type="signal peptide" evidence="8">
    <location>
        <begin position="1"/>
        <end position="28"/>
    </location>
</feature>
<dbReference type="UniPathway" id="UPA00115">
    <property type="reaction ID" value="UER00409"/>
</dbReference>
<comment type="caution">
    <text evidence="10">The sequence shown here is derived from an EMBL/GenBank/DDBJ whole genome shotgun (WGS) entry which is preliminary data.</text>
</comment>
<accession>A0A418WHA7</accession>
<organism evidence="10 11">
    <name type="scientific">Oleomonas cavernae</name>
    <dbReference type="NCBI Taxonomy" id="2320859"/>
    <lineage>
        <taxon>Bacteria</taxon>
        <taxon>Pseudomonadati</taxon>
        <taxon>Pseudomonadota</taxon>
        <taxon>Alphaproteobacteria</taxon>
        <taxon>Acetobacterales</taxon>
        <taxon>Acetobacteraceae</taxon>
        <taxon>Oleomonas</taxon>
    </lineage>
</organism>
<dbReference type="Pfam" id="PF01182">
    <property type="entry name" value="Glucosamine_iso"/>
    <property type="match status" value="1"/>
</dbReference>
<evidence type="ECO:0000256" key="2">
    <source>
        <dbReference type="ARBA" id="ARBA00002681"/>
    </source>
</evidence>
<dbReference type="GO" id="GO:0006098">
    <property type="term" value="P:pentose-phosphate shunt"/>
    <property type="evidence" value="ECO:0007669"/>
    <property type="project" value="UniProtKB-UniPathway"/>
</dbReference>
<keyword evidence="7 10" id="KW-0378">Hydrolase</keyword>
<dbReference type="InterPro" id="IPR037171">
    <property type="entry name" value="NagB/RpiA_transferase-like"/>
</dbReference>
<evidence type="ECO:0000256" key="6">
    <source>
        <dbReference type="ARBA" id="ARBA00020337"/>
    </source>
</evidence>
<evidence type="ECO:0000256" key="4">
    <source>
        <dbReference type="ARBA" id="ARBA00010662"/>
    </source>
</evidence>
<keyword evidence="8" id="KW-0732">Signal</keyword>
<evidence type="ECO:0000256" key="3">
    <source>
        <dbReference type="ARBA" id="ARBA00004961"/>
    </source>
</evidence>
<name>A0A418WHA7_9PROT</name>
<keyword evidence="11" id="KW-1185">Reference proteome</keyword>
<evidence type="ECO:0000313" key="11">
    <source>
        <dbReference type="Proteomes" id="UP000284605"/>
    </source>
</evidence>
<dbReference type="PANTHER" id="PTHR11054">
    <property type="entry name" value="6-PHOSPHOGLUCONOLACTONASE"/>
    <property type="match status" value="1"/>
</dbReference>
<dbReference type="OrthoDB" id="9810967at2"/>
<dbReference type="CDD" id="cd01400">
    <property type="entry name" value="6PGL"/>
    <property type="match status" value="1"/>
</dbReference>
<dbReference type="Proteomes" id="UP000284605">
    <property type="component" value="Unassembled WGS sequence"/>
</dbReference>
<evidence type="ECO:0000256" key="8">
    <source>
        <dbReference type="SAM" id="SignalP"/>
    </source>
</evidence>
<comment type="catalytic activity">
    <reaction evidence="1 7">
        <text>6-phospho-D-glucono-1,5-lactone + H2O = 6-phospho-D-gluconate + H(+)</text>
        <dbReference type="Rhea" id="RHEA:12556"/>
        <dbReference type="ChEBI" id="CHEBI:15377"/>
        <dbReference type="ChEBI" id="CHEBI:15378"/>
        <dbReference type="ChEBI" id="CHEBI:57955"/>
        <dbReference type="ChEBI" id="CHEBI:58759"/>
        <dbReference type="EC" id="3.1.1.31"/>
    </reaction>
</comment>
<comment type="function">
    <text evidence="2 7">Hydrolysis of 6-phosphogluconolactone to 6-phosphogluconate.</text>
</comment>
<dbReference type="NCBIfam" id="TIGR01198">
    <property type="entry name" value="pgl"/>
    <property type="match status" value="1"/>
</dbReference>
<evidence type="ECO:0000259" key="9">
    <source>
        <dbReference type="Pfam" id="PF01182"/>
    </source>
</evidence>
<evidence type="ECO:0000313" key="10">
    <source>
        <dbReference type="EMBL" id="RJF89426.1"/>
    </source>
</evidence>
<gene>
    <name evidence="7 10" type="primary">pgl</name>
    <name evidence="10" type="ORF">D3874_22660</name>
</gene>
<sequence length="232" mass="24186">MVQPPLRVFGDGAMLAAALAQFVAAALAARIARDGAAMLAVSGGRTPVRFFEALAQAPLNWSAVTVTLVDDRWVTQSDARSNARLVRTHLLQGPAGIARFVPLVSADAAPEQALAAIERNLGALDWPLAAAVLGMGDEGHTASFFPAGDYLAQALDPAGKARVVAMRAPGAAEPRVTLALPVLAAAEHLALHIEGTAKRSVLDEALAPGPDIDMPVRAVLRMARPPTVFWCP</sequence>
<comment type="pathway">
    <text evidence="3 7">Carbohydrate degradation; pentose phosphate pathway; D-ribulose 5-phosphate from D-glucose 6-phosphate (oxidative stage): step 2/3.</text>
</comment>
<comment type="similarity">
    <text evidence="4 7">Belongs to the glucosamine/galactosamine-6-phosphate isomerase family. 6-phosphogluconolactonase subfamily.</text>
</comment>
<dbReference type="GO" id="GO:0017057">
    <property type="term" value="F:6-phosphogluconolactonase activity"/>
    <property type="evidence" value="ECO:0007669"/>
    <property type="project" value="UniProtKB-UniRule"/>
</dbReference>
<dbReference type="AlphaFoldDB" id="A0A418WHA7"/>
<feature type="chain" id="PRO_5019053639" description="6-phosphogluconolactonase" evidence="8">
    <location>
        <begin position="29"/>
        <end position="232"/>
    </location>
</feature>
<dbReference type="EC" id="3.1.1.31" evidence="5 7"/>
<dbReference type="Gene3D" id="3.40.50.1360">
    <property type="match status" value="1"/>
</dbReference>